<accession>L2GP64</accession>
<evidence type="ECO:0000313" key="2">
    <source>
        <dbReference type="Proteomes" id="UP000011082"/>
    </source>
</evidence>
<dbReference type="InParanoid" id="L2GP64"/>
<dbReference type="EMBL" id="JH370135">
    <property type="protein sequence ID" value="ELA42087.1"/>
    <property type="molecule type" value="Genomic_DNA"/>
</dbReference>
<dbReference type="HOGENOM" id="CLU_558016_0_0_1"/>
<dbReference type="RefSeq" id="XP_007604383.1">
    <property type="nucleotide sequence ID" value="XM_007604321.1"/>
</dbReference>
<organism evidence="1 2">
    <name type="scientific">Vittaforma corneae (strain ATCC 50505)</name>
    <name type="common">Microsporidian parasite</name>
    <name type="synonym">Nosema corneum</name>
    <dbReference type="NCBI Taxonomy" id="993615"/>
    <lineage>
        <taxon>Eukaryota</taxon>
        <taxon>Fungi</taxon>
        <taxon>Fungi incertae sedis</taxon>
        <taxon>Microsporidia</taxon>
        <taxon>Nosematidae</taxon>
        <taxon>Vittaforma</taxon>
    </lineage>
</organism>
<reference evidence="2" key="1">
    <citation type="submission" date="2011-05" db="EMBL/GenBank/DDBJ databases">
        <title>The genome sequence of Vittaforma corneae strain ATCC 50505.</title>
        <authorList>
            <consortium name="The Broad Institute Genome Sequencing Platform"/>
            <person name="Cuomo C."/>
            <person name="Didier E."/>
            <person name="Bowers L."/>
            <person name="Young S.K."/>
            <person name="Zeng Q."/>
            <person name="Gargeya S."/>
            <person name="Fitzgerald M."/>
            <person name="Haas B."/>
            <person name="Abouelleil A."/>
            <person name="Alvarado L."/>
            <person name="Arachchi H.M."/>
            <person name="Berlin A."/>
            <person name="Chapman S.B."/>
            <person name="Gearin G."/>
            <person name="Goldberg J."/>
            <person name="Griggs A."/>
            <person name="Gujja S."/>
            <person name="Hansen M."/>
            <person name="Heiman D."/>
            <person name="Howarth C."/>
            <person name="Larimer J."/>
            <person name="Lui A."/>
            <person name="MacDonald P.J.P."/>
            <person name="McCowen C."/>
            <person name="Montmayeur A."/>
            <person name="Murphy C."/>
            <person name="Neiman D."/>
            <person name="Pearson M."/>
            <person name="Priest M."/>
            <person name="Roberts A."/>
            <person name="Saif S."/>
            <person name="Shea T."/>
            <person name="Sisk P."/>
            <person name="Stolte C."/>
            <person name="Sykes S."/>
            <person name="Wortman J."/>
            <person name="Nusbaum C."/>
            <person name="Birren B."/>
        </authorList>
    </citation>
    <scope>NUCLEOTIDE SEQUENCE [LARGE SCALE GENOMIC DNA]</scope>
    <source>
        <strain evidence="2">ATCC 50505</strain>
    </source>
</reference>
<dbReference type="Proteomes" id="UP000011082">
    <property type="component" value="Unassembled WGS sequence"/>
</dbReference>
<gene>
    <name evidence="1" type="ORF">VICG_00936</name>
</gene>
<proteinExistence type="predicted"/>
<dbReference type="VEuPathDB" id="MicrosporidiaDB:VICG_00936"/>
<name>L2GP64_VITCO</name>
<sequence length="489" mass="56703">MTQLLMSLANSYITSKIYNLFGFSGGRQEDPKPLELFSTDIDTELFEGKYFAQYKTEPFYEPYVLSYFKDFNMMGLHFQKVAEKLPNADRKYDPNVLINEYEKHYNRFKSDRPPKYASPLSFNSFNKTSLEALGLLKDRAEKSVHPNSKYLACIIKSFETFLRKIDKKNTDKSWMPVSKLSFDLVNYLYFVQEKYGFSTVPQIIKILEIMSAVEVNSQSMLMKKSLEHEKMNFDNRADFDVYFQAALAIEKISTNLMRDLESTFSNRYANDLPLVHICNRFQCLMFILYMAADLPHSIEQSTEIKIRNTFLANLTGSFIHVLLSYFDLKHSMVSMIYYITMAHSKNLELLQAAYSALGLATKALQSSIFAATNHHGFDETELIYPGDVYGLVKEHFYNPIIEYMCTLFLQITTDRRPFSENLALVSDLSRVFSTLLGRKTEQTNFMTDWWILQSKTLSSLFPRTSQYSSILLNHMSQALCKILKIIPLV</sequence>
<dbReference type="AlphaFoldDB" id="L2GP64"/>
<evidence type="ECO:0000313" key="1">
    <source>
        <dbReference type="EMBL" id="ELA42087.1"/>
    </source>
</evidence>
<dbReference type="GeneID" id="19881648"/>
<protein>
    <submittedName>
        <fullName evidence="1">Uncharacterized protein</fullName>
    </submittedName>
</protein>
<keyword evidence="2" id="KW-1185">Reference proteome</keyword>